<organism evidence="4 5">
    <name type="scientific">Pseudonocardia bannensis</name>
    <dbReference type="NCBI Taxonomy" id="630973"/>
    <lineage>
        <taxon>Bacteria</taxon>
        <taxon>Bacillati</taxon>
        <taxon>Actinomycetota</taxon>
        <taxon>Actinomycetes</taxon>
        <taxon>Pseudonocardiales</taxon>
        <taxon>Pseudonocardiaceae</taxon>
        <taxon>Pseudonocardia</taxon>
    </lineage>
</organism>
<feature type="domain" description="Putative zinc-finger" evidence="3">
    <location>
        <begin position="17"/>
        <end position="51"/>
    </location>
</feature>
<feature type="transmembrane region" description="Helical" evidence="2">
    <location>
        <begin position="141"/>
        <end position="157"/>
    </location>
</feature>
<keyword evidence="2" id="KW-0812">Transmembrane</keyword>
<evidence type="ECO:0000313" key="5">
    <source>
        <dbReference type="Proteomes" id="UP000586918"/>
    </source>
</evidence>
<reference evidence="4 5" key="1">
    <citation type="submission" date="2020-04" db="EMBL/GenBank/DDBJ databases">
        <authorList>
            <person name="Klaysubun C."/>
            <person name="Duangmal K."/>
            <person name="Lipun K."/>
        </authorList>
    </citation>
    <scope>NUCLEOTIDE SEQUENCE [LARGE SCALE GENOMIC DNA]</scope>
    <source>
        <strain evidence="4 5">DSM 45300</strain>
    </source>
</reference>
<dbReference type="EMBL" id="JAAXKZ010000054">
    <property type="protein sequence ID" value="NMH92992.1"/>
    <property type="molecule type" value="Genomic_DNA"/>
</dbReference>
<evidence type="ECO:0000313" key="4">
    <source>
        <dbReference type="EMBL" id="NMH92992.1"/>
    </source>
</evidence>
<feature type="transmembrane region" description="Helical" evidence="2">
    <location>
        <begin position="194"/>
        <end position="210"/>
    </location>
</feature>
<gene>
    <name evidence="4" type="ORF">HF519_15705</name>
</gene>
<evidence type="ECO:0000256" key="1">
    <source>
        <dbReference type="SAM" id="MobiDB-lite"/>
    </source>
</evidence>
<comment type="caution">
    <text evidence="4">The sequence shown here is derived from an EMBL/GenBank/DDBJ whole genome shotgun (WGS) entry which is preliminary data.</text>
</comment>
<keyword evidence="2" id="KW-0472">Membrane</keyword>
<dbReference type="InterPro" id="IPR027383">
    <property type="entry name" value="Znf_put"/>
</dbReference>
<dbReference type="AlphaFoldDB" id="A0A848DJX2"/>
<feature type="transmembrane region" description="Helical" evidence="2">
    <location>
        <begin position="97"/>
        <end position="121"/>
    </location>
</feature>
<keyword evidence="2" id="KW-1133">Transmembrane helix</keyword>
<name>A0A848DJX2_9PSEU</name>
<sequence length="265" mass="26891">MPGNREAPANDLTGVNCAECREALSARLDGEEHPGESAAVDAHVEGCADCRLFADRAAHVTRLTRTRVAEPGPDLAAAVLAAAPRPRRPRWPMVMRVALAAVGLGQFALAINGVVLTGTSGPAHHGVDLAGASTAHFSNESSAWNLALAVGFLWVAGSSTRASGLVPVVGAFVGVLGVLSLMDLLAERVDPARLAGHGLILIGLLLVIGLRRTRGGGGDAPGGRIGRPTTSGRASDPRSDPRSEPAGRIGTAGGGLTPVAQQDAA</sequence>
<feature type="compositionally biased region" description="Basic and acidic residues" evidence="1">
    <location>
        <begin position="235"/>
        <end position="245"/>
    </location>
</feature>
<feature type="transmembrane region" description="Helical" evidence="2">
    <location>
        <begin position="164"/>
        <end position="182"/>
    </location>
</feature>
<accession>A0A848DJX2</accession>
<keyword evidence="5" id="KW-1185">Reference proteome</keyword>
<dbReference type="Pfam" id="PF13490">
    <property type="entry name" value="zf-HC2"/>
    <property type="match status" value="1"/>
</dbReference>
<dbReference type="Proteomes" id="UP000586918">
    <property type="component" value="Unassembled WGS sequence"/>
</dbReference>
<evidence type="ECO:0000259" key="3">
    <source>
        <dbReference type="Pfam" id="PF13490"/>
    </source>
</evidence>
<dbReference type="RefSeq" id="WP_169413697.1">
    <property type="nucleotide sequence ID" value="NZ_JAAXKZ010000054.1"/>
</dbReference>
<evidence type="ECO:0000256" key="2">
    <source>
        <dbReference type="SAM" id="Phobius"/>
    </source>
</evidence>
<proteinExistence type="predicted"/>
<feature type="compositionally biased region" description="Gly residues" evidence="1">
    <location>
        <begin position="215"/>
        <end position="225"/>
    </location>
</feature>
<feature type="region of interest" description="Disordered" evidence="1">
    <location>
        <begin position="215"/>
        <end position="265"/>
    </location>
</feature>
<protein>
    <recommendedName>
        <fullName evidence="3">Putative zinc-finger domain-containing protein</fullName>
    </recommendedName>
</protein>